<sequence length="50" mass="5480">MIEQSQVDTMLFSDHSLNSTNMTLGHTKVPKSQSHQGSATSLCPEKSRFG</sequence>
<dbReference type="EMBL" id="UINC01108643">
    <property type="protein sequence ID" value="SVC74896.1"/>
    <property type="molecule type" value="Genomic_DNA"/>
</dbReference>
<evidence type="ECO:0000313" key="2">
    <source>
        <dbReference type="EMBL" id="SVC74896.1"/>
    </source>
</evidence>
<dbReference type="AlphaFoldDB" id="A0A382PNP5"/>
<protein>
    <submittedName>
        <fullName evidence="2">Uncharacterized protein</fullName>
    </submittedName>
</protein>
<feature type="compositionally biased region" description="Polar residues" evidence="1">
    <location>
        <begin position="18"/>
        <end position="41"/>
    </location>
</feature>
<accession>A0A382PNP5</accession>
<name>A0A382PNP5_9ZZZZ</name>
<feature type="region of interest" description="Disordered" evidence="1">
    <location>
        <begin position="18"/>
        <end position="50"/>
    </location>
</feature>
<feature type="non-terminal residue" evidence="2">
    <location>
        <position position="50"/>
    </location>
</feature>
<gene>
    <name evidence="2" type="ORF">METZ01_LOCUS327750</name>
</gene>
<proteinExistence type="predicted"/>
<reference evidence="2" key="1">
    <citation type="submission" date="2018-05" db="EMBL/GenBank/DDBJ databases">
        <authorList>
            <person name="Lanie J.A."/>
            <person name="Ng W.-L."/>
            <person name="Kazmierczak K.M."/>
            <person name="Andrzejewski T.M."/>
            <person name="Davidsen T.M."/>
            <person name="Wayne K.J."/>
            <person name="Tettelin H."/>
            <person name="Glass J.I."/>
            <person name="Rusch D."/>
            <person name="Podicherti R."/>
            <person name="Tsui H.-C.T."/>
            <person name="Winkler M.E."/>
        </authorList>
    </citation>
    <scope>NUCLEOTIDE SEQUENCE</scope>
</reference>
<evidence type="ECO:0000256" key="1">
    <source>
        <dbReference type="SAM" id="MobiDB-lite"/>
    </source>
</evidence>
<organism evidence="2">
    <name type="scientific">marine metagenome</name>
    <dbReference type="NCBI Taxonomy" id="408172"/>
    <lineage>
        <taxon>unclassified sequences</taxon>
        <taxon>metagenomes</taxon>
        <taxon>ecological metagenomes</taxon>
    </lineage>
</organism>